<dbReference type="GO" id="GO:0005524">
    <property type="term" value="F:ATP binding"/>
    <property type="evidence" value="ECO:0007669"/>
    <property type="project" value="InterPro"/>
</dbReference>
<evidence type="ECO:0000313" key="4">
    <source>
        <dbReference type="EMBL" id="CAF3751195.1"/>
    </source>
</evidence>
<dbReference type="GO" id="GO:0004674">
    <property type="term" value="F:protein serine/threonine kinase activity"/>
    <property type="evidence" value="ECO:0007669"/>
    <property type="project" value="TreeGrafter"/>
</dbReference>
<dbReference type="EMBL" id="CAJNOK010005671">
    <property type="protein sequence ID" value="CAF0980578.1"/>
    <property type="molecule type" value="Genomic_DNA"/>
</dbReference>
<organism evidence="3 6">
    <name type="scientific">Didymodactylos carnosus</name>
    <dbReference type="NCBI Taxonomy" id="1234261"/>
    <lineage>
        <taxon>Eukaryota</taxon>
        <taxon>Metazoa</taxon>
        <taxon>Spiralia</taxon>
        <taxon>Gnathifera</taxon>
        <taxon>Rotifera</taxon>
        <taxon>Eurotatoria</taxon>
        <taxon>Bdelloidea</taxon>
        <taxon>Philodinida</taxon>
        <taxon>Philodinidae</taxon>
        <taxon>Didymodactylos</taxon>
    </lineage>
</organism>
<accession>A0A814MB09</accession>
<dbReference type="Proteomes" id="UP000663829">
    <property type="component" value="Unassembled WGS sequence"/>
</dbReference>
<dbReference type="InterPro" id="IPR011009">
    <property type="entry name" value="Kinase-like_dom_sf"/>
</dbReference>
<dbReference type="InterPro" id="IPR051681">
    <property type="entry name" value="Ser/Thr_Kinases-Pseudokinases"/>
</dbReference>
<name>A0A814MB09_9BILA</name>
<dbReference type="EMBL" id="CAJNOQ010004833">
    <property type="protein sequence ID" value="CAF1075839.1"/>
    <property type="molecule type" value="Genomic_DNA"/>
</dbReference>
<dbReference type="Proteomes" id="UP000682733">
    <property type="component" value="Unassembled WGS sequence"/>
</dbReference>
<dbReference type="EMBL" id="CAJOBA010005677">
    <property type="protein sequence ID" value="CAF3751195.1"/>
    <property type="molecule type" value="Genomic_DNA"/>
</dbReference>
<dbReference type="OrthoDB" id="10261027at2759"/>
<dbReference type="PANTHER" id="PTHR44329">
    <property type="entry name" value="SERINE/THREONINE-PROTEIN KINASE TNNI3K-RELATED"/>
    <property type="match status" value="1"/>
</dbReference>
<reference evidence="3" key="1">
    <citation type="submission" date="2021-02" db="EMBL/GenBank/DDBJ databases">
        <authorList>
            <person name="Nowell W R."/>
        </authorList>
    </citation>
    <scope>NUCLEOTIDE SEQUENCE</scope>
</reference>
<evidence type="ECO:0000259" key="1">
    <source>
        <dbReference type="PROSITE" id="PS50011"/>
    </source>
</evidence>
<dbReference type="SUPFAM" id="SSF56112">
    <property type="entry name" value="Protein kinase-like (PK-like)"/>
    <property type="match status" value="1"/>
</dbReference>
<proteinExistence type="predicted"/>
<keyword evidence="6" id="KW-1185">Reference proteome</keyword>
<feature type="domain" description="Protein kinase" evidence="1">
    <location>
        <begin position="5"/>
        <end position="168"/>
    </location>
</feature>
<dbReference type="Proteomes" id="UP000681722">
    <property type="component" value="Unassembled WGS sequence"/>
</dbReference>
<dbReference type="InterPro" id="IPR001245">
    <property type="entry name" value="Ser-Thr/Tyr_kinase_cat_dom"/>
</dbReference>
<evidence type="ECO:0000313" key="6">
    <source>
        <dbReference type="Proteomes" id="UP000663829"/>
    </source>
</evidence>
<comment type="caution">
    <text evidence="3">The sequence shown here is derived from an EMBL/GenBank/DDBJ whole genome shotgun (WGS) entry which is preliminary data.</text>
</comment>
<sequence length="168" mass="18878">MPKNCQLGPVLSYGSEGTVHSGTWRGTPVAIKVFLNHYARRAETEMKLVSTLNHINIIKYFDLEHEQAIAYLVMEYITGGNLYAFIQNNFTSSTYWSIICQILADVARGMVYLHDRGVVQGDLKSHNILLRDGTLQAVICDFGISRCLRDDAQVKKRYGSAKGTVVYL</sequence>
<dbReference type="Gene3D" id="3.30.200.20">
    <property type="entry name" value="Phosphorylase Kinase, domain 1"/>
    <property type="match status" value="1"/>
</dbReference>
<dbReference type="InterPro" id="IPR000719">
    <property type="entry name" value="Prot_kinase_dom"/>
</dbReference>
<dbReference type="PROSITE" id="PS50011">
    <property type="entry name" value="PROTEIN_KINASE_DOM"/>
    <property type="match status" value="1"/>
</dbReference>
<evidence type="ECO:0000313" key="5">
    <source>
        <dbReference type="EMBL" id="CAF3842392.1"/>
    </source>
</evidence>
<evidence type="ECO:0000313" key="2">
    <source>
        <dbReference type="EMBL" id="CAF0980578.1"/>
    </source>
</evidence>
<dbReference type="SMART" id="SM00220">
    <property type="entry name" value="S_TKc"/>
    <property type="match status" value="1"/>
</dbReference>
<dbReference type="Proteomes" id="UP000677228">
    <property type="component" value="Unassembled WGS sequence"/>
</dbReference>
<gene>
    <name evidence="3" type="ORF">GPM918_LOCUS17515</name>
    <name evidence="2" type="ORF">OVA965_LOCUS13563</name>
    <name evidence="5" type="ORF">SRO942_LOCUS17514</name>
    <name evidence="4" type="ORF">TMI583_LOCUS13566</name>
</gene>
<evidence type="ECO:0000313" key="3">
    <source>
        <dbReference type="EMBL" id="CAF1075839.1"/>
    </source>
</evidence>
<dbReference type="EMBL" id="CAJOBC010004834">
    <property type="protein sequence ID" value="CAF3842392.1"/>
    <property type="molecule type" value="Genomic_DNA"/>
</dbReference>
<dbReference type="AlphaFoldDB" id="A0A814MB09"/>
<dbReference type="Pfam" id="PF07714">
    <property type="entry name" value="PK_Tyr_Ser-Thr"/>
    <property type="match status" value="1"/>
</dbReference>
<dbReference type="Gene3D" id="1.10.510.10">
    <property type="entry name" value="Transferase(Phosphotransferase) domain 1"/>
    <property type="match status" value="1"/>
</dbReference>
<protein>
    <recommendedName>
        <fullName evidence="1">Protein kinase domain-containing protein</fullName>
    </recommendedName>
</protein>